<feature type="region of interest" description="Disordered" evidence="1">
    <location>
        <begin position="48"/>
        <end position="103"/>
    </location>
</feature>
<evidence type="ECO:0000313" key="3">
    <source>
        <dbReference type="Proteomes" id="UP000479190"/>
    </source>
</evidence>
<accession>A0A6H5HWA7</accession>
<dbReference type="Proteomes" id="UP000479190">
    <property type="component" value="Unassembled WGS sequence"/>
</dbReference>
<reference evidence="2 3" key="1">
    <citation type="submission" date="2020-02" db="EMBL/GenBank/DDBJ databases">
        <authorList>
            <person name="Ferguson B K."/>
        </authorList>
    </citation>
    <scope>NUCLEOTIDE SEQUENCE [LARGE SCALE GENOMIC DNA]</scope>
</reference>
<dbReference type="AlphaFoldDB" id="A0A6H5HWA7"/>
<feature type="compositionally biased region" description="Basic and acidic residues" evidence="1">
    <location>
        <begin position="68"/>
        <end position="103"/>
    </location>
</feature>
<gene>
    <name evidence="2" type="ORF">TBRA_LOCUS197</name>
</gene>
<keyword evidence="3" id="KW-1185">Reference proteome</keyword>
<sequence length="165" mass="18759">MKQVAEAVENKNDQQVVDSLNRRGLNESSEAAMNRDRLLRALCLLDNSESPMDWNDEVNENLTFKPPKTKDEDKHAQTKRAEKEKAQREEEERLMREREKEERAKLDYIEQAKLELAENTQNPLANLPTTTTPASGTTFAESTMSTSMQASLYAAQMGAVMYSDT</sequence>
<proteinExistence type="predicted"/>
<protein>
    <submittedName>
        <fullName evidence="2">Uncharacterized protein</fullName>
    </submittedName>
</protein>
<evidence type="ECO:0000256" key="1">
    <source>
        <dbReference type="SAM" id="MobiDB-lite"/>
    </source>
</evidence>
<name>A0A6H5HWA7_9HYME</name>
<dbReference type="EMBL" id="CADCXV010000036">
    <property type="protein sequence ID" value="CAB0027967.1"/>
    <property type="molecule type" value="Genomic_DNA"/>
</dbReference>
<organism evidence="2 3">
    <name type="scientific">Trichogramma brassicae</name>
    <dbReference type="NCBI Taxonomy" id="86971"/>
    <lineage>
        <taxon>Eukaryota</taxon>
        <taxon>Metazoa</taxon>
        <taxon>Ecdysozoa</taxon>
        <taxon>Arthropoda</taxon>
        <taxon>Hexapoda</taxon>
        <taxon>Insecta</taxon>
        <taxon>Pterygota</taxon>
        <taxon>Neoptera</taxon>
        <taxon>Endopterygota</taxon>
        <taxon>Hymenoptera</taxon>
        <taxon>Apocrita</taxon>
        <taxon>Proctotrupomorpha</taxon>
        <taxon>Chalcidoidea</taxon>
        <taxon>Trichogrammatidae</taxon>
        <taxon>Trichogramma</taxon>
    </lineage>
</organism>
<evidence type="ECO:0000313" key="2">
    <source>
        <dbReference type="EMBL" id="CAB0027967.1"/>
    </source>
</evidence>